<dbReference type="Proteomes" id="UP000688947">
    <property type="component" value="Unassembled WGS sequence"/>
</dbReference>
<reference evidence="2" key="2">
    <citation type="submission" date="2018-10" db="EMBL/GenBank/DDBJ databases">
        <title>Effector identification in a new, highly contiguous assembly of the strawberry crown rot pathogen Phytophthora cactorum.</title>
        <authorList>
            <person name="Armitage A.D."/>
            <person name="Nellist C.F."/>
            <person name="Bates H."/>
            <person name="Vickerstaff R.J."/>
            <person name="Harrison R.J."/>
        </authorList>
    </citation>
    <scope>NUCLEOTIDE SEQUENCE</scope>
    <source>
        <strain evidence="2">15-7</strain>
        <strain evidence="3">4032</strain>
        <strain evidence="4">4040</strain>
        <strain evidence="5">P415</strain>
        <strain evidence="6">P421</strain>
    </source>
</reference>
<evidence type="ECO:0000313" key="9">
    <source>
        <dbReference type="Proteomes" id="UP000251314"/>
    </source>
</evidence>
<evidence type="ECO:0000313" key="2">
    <source>
        <dbReference type="EMBL" id="KAG2869258.1"/>
    </source>
</evidence>
<evidence type="ECO:0000313" key="5">
    <source>
        <dbReference type="EMBL" id="KAG2998726.1"/>
    </source>
</evidence>
<proteinExistence type="predicted"/>
<keyword evidence="9" id="KW-1185">Reference proteome</keyword>
<dbReference type="EMBL" id="RCMG01000003">
    <property type="protein sequence ID" value="KAG2869258.1"/>
    <property type="molecule type" value="Genomic_DNA"/>
</dbReference>
<gene>
    <name evidence="7" type="ORF">JG687_00000988</name>
    <name evidence="8" type="ORF">PC110_g32</name>
    <name evidence="2" type="ORF">PC113_g334</name>
    <name evidence="3" type="ORF">PC115_g200</name>
    <name evidence="4" type="ORF">PC117_g1611</name>
    <name evidence="5" type="ORF">PC118_g1129</name>
    <name evidence="6" type="ORF">PC129_g2298</name>
</gene>
<evidence type="ECO:0000256" key="1">
    <source>
        <dbReference type="SAM" id="MobiDB-lite"/>
    </source>
</evidence>
<dbReference type="OrthoDB" id="106937at2759"/>
<dbReference type="Proteomes" id="UP000697107">
    <property type="component" value="Unassembled WGS sequence"/>
</dbReference>
<dbReference type="EMBL" id="RCML01000013">
    <property type="protein sequence ID" value="KAG2998726.1"/>
    <property type="molecule type" value="Genomic_DNA"/>
</dbReference>
<name>A0A329T386_9STRA</name>
<dbReference type="Proteomes" id="UP000251314">
    <property type="component" value="Unassembled WGS sequence"/>
</dbReference>
<evidence type="ECO:0000313" key="7">
    <source>
        <dbReference type="EMBL" id="KAG6973295.1"/>
    </source>
</evidence>
<dbReference type="Proteomes" id="UP000760860">
    <property type="component" value="Unassembled WGS sequence"/>
</dbReference>
<dbReference type="EMBL" id="JAENGZ010000022">
    <property type="protein sequence ID" value="KAG6973295.1"/>
    <property type="molecule type" value="Genomic_DNA"/>
</dbReference>
<feature type="region of interest" description="Disordered" evidence="1">
    <location>
        <begin position="39"/>
        <end position="58"/>
    </location>
</feature>
<dbReference type="VEuPathDB" id="FungiDB:PC110_g32"/>
<evidence type="ECO:0000313" key="4">
    <source>
        <dbReference type="EMBL" id="KAG2953956.1"/>
    </source>
</evidence>
<dbReference type="Proteomes" id="UP000735874">
    <property type="component" value="Unassembled WGS sequence"/>
</dbReference>
<comment type="caution">
    <text evidence="8">The sequence shown here is derived from an EMBL/GenBank/DDBJ whole genome shotgun (WGS) entry which is preliminary data.</text>
</comment>
<evidence type="ECO:0000313" key="3">
    <source>
        <dbReference type="EMBL" id="KAG2944617.1"/>
    </source>
</evidence>
<reference evidence="7" key="3">
    <citation type="submission" date="2021-01" db="EMBL/GenBank/DDBJ databases">
        <title>Phytophthora aleatoria, a newly-described species from Pinus radiata is distinct from Phytophthora cactorum isolates based on comparative genomics.</title>
        <authorList>
            <person name="Mcdougal R."/>
            <person name="Panda P."/>
            <person name="Williams N."/>
            <person name="Studholme D.J."/>
        </authorList>
    </citation>
    <scope>NUCLEOTIDE SEQUENCE</scope>
    <source>
        <strain evidence="7">NZFS 3830</strain>
    </source>
</reference>
<dbReference type="Proteomes" id="UP000774804">
    <property type="component" value="Unassembled WGS sequence"/>
</dbReference>
<feature type="compositionally biased region" description="Basic and acidic residues" evidence="1">
    <location>
        <begin position="98"/>
        <end position="127"/>
    </location>
</feature>
<sequence length="209" mass="22812">MPLLLRPTAPSPSIDELAFAVTAAPLSSQALQRSVSSAASELPHCPTHGRLSLRHRRSTAGTETDLLSCSEEACQDSEHQSTQRSSQQSMRRSSGILKPKDTTDLETAFRDSKRSSHDTQLDEDHVSSDGSYASEAERVSSVLSCGCSCADANEFAITSSSVVIEDRQLAVVDKELRDYRKTLVRKLYSRLTKISGLGRRKPSTAKPVF</sequence>
<dbReference type="EMBL" id="RCMK01000019">
    <property type="protein sequence ID" value="KAG2953956.1"/>
    <property type="molecule type" value="Genomic_DNA"/>
</dbReference>
<feature type="compositionally biased region" description="Low complexity" evidence="1">
    <location>
        <begin position="82"/>
        <end position="94"/>
    </location>
</feature>
<dbReference type="EMBL" id="RCMV01000041">
    <property type="protein sequence ID" value="KAG3227136.1"/>
    <property type="molecule type" value="Genomic_DNA"/>
</dbReference>
<evidence type="ECO:0000313" key="8">
    <source>
        <dbReference type="EMBL" id="RAW43737.1"/>
    </source>
</evidence>
<dbReference type="EMBL" id="RCMI01000002">
    <property type="protein sequence ID" value="KAG2944617.1"/>
    <property type="molecule type" value="Genomic_DNA"/>
</dbReference>
<accession>A0A329T386</accession>
<evidence type="ECO:0000313" key="6">
    <source>
        <dbReference type="EMBL" id="KAG3227136.1"/>
    </source>
</evidence>
<reference evidence="8 9" key="1">
    <citation type="submission" date="2018-01" db="EMBL/GenBank/DDBJ databases">
        <title>Draft genome of the strawberry crown rot pathogen Phytophthora cactorum.</title>
        <authorList>
            <person name="Armitage A.D."/>
            <person name="Lysoe E."/>
            <person name="Nellist C.F."/>
            <person name="Harrison R.J."/>
            <person name="Brurberg M.B."/>
        </authorList>
    </citation>
    <scope>NUCLEOTIDE SEQUENCE [LARGE SCALE GENOMIC DNA]</scope>
    <source>
        <strain evidence="8 9">10300</strain>
    </source>
</reference>
<organism evidence="8 9">
    <name type="scientific">Phytophthora cactorum</name>
    <dbReference type="NCBI Taxonomy" id="29920"/>
    <lineage>
        <taxon>Eukaryota</taxon>
        <taxon>Sar</taxon>
        <taxon>Stramenopiles</taxon>
        <taxon>Oomycota</taxon>
        <taxon>Peronosporomycetes</taxon>
        <taxon>Peronosporales</taxon>
        <taxon>Peronosporaceae</taxon>
        <taxon>Phytophthora</taxon>
    </lineage>
</organism>
<dbReference type="Proteomes" id="UP000736787">
    <property type="component" value="Unassembled WGS sequence"/>
</dbReference>
<protein>
    <submittedName>
        <fullName evidence="8">Uncharacterized protein</fullName>
    </submittedName>
</protein>
<dbReference type="EMBL" id="MJFZ01000001">
    <property type="protein sequence ID" value="RAW43737.1"/>
    <property type="molecule type" value="Genomic_DNA"/>
</dbReference>
<dbReference type="AlphaFoldDB" id="A0A329T386"/>
<feature type="region of interest" description="Disordered" evidence="1">
    <location>
        <begin position="77"/>
        <end position="132"/>
    </location>
</feature>